<feature type="signal peptide" evidence="2">
    <location>
        <begin position="1"/>
        <end position="25"/>
    </location>
</feature>
<proteinExistence type="predicted"/>
<evidence type="ECO:0000313" key="4">
    <source>
        <dbReference type="Proteomes" id="UP000537161"/>
    </source>
</evidence>
<keyword evidence="1" id="KW-0812">Transmembrane</keyword>
<keyword evidence="4" id="KW-1185">Reference proteome</keyword>
<accession>A0A7W9ET73</accession>
<evidence type="ECO:0000313" key="3">
    <source>
        <dbReference type="EMBL" id="MBB5707910.1"/>
    </source>
</evidence>
<organism evidence="3 4">
    <name type="scientific">Sphingopyxis panaciterrulae</name>
    <dbReference type="NCBI Taxonomy" id="462372"/>
    <lineage>
        <taxon>Bacteria</taxon>
        <taxon>Pseudomonadati</taxon>
        <taxon>Pseudomonadota</taxon>
        <taxon>Alphaproteobacteria</taxon>
        <taxon>Sphingomonadales</taxon>
        <taxon>Sphingomonadaceae</taxon>
        <taxon>Sphingopyxis</taxon>
    </lineage>
</organism>
<dbReference type="AlphaFoldDB" id="A0A7W9ET73"/>
<sequence length="77" mass="7574">MGLFKKTAFALTAATIVMTPIAASAAQSLSGARATSASRGANGLEGNSSWLIGLAGLLAGVAAIIIIDSDDDEPVSP</sequence>
<comment type="caution">
    <text evidence="3">The sequence shown here is derived from an EMBL/GenBank/DDBJ whole genome shotgun (WGS) entry which is preliminary data.</text>
</comment>
<dbReference type="RefSeq" id="WP_184100213.1">
    <property type="nucleotide sequence ID" value="NZ_JACIJH010000013.1"/>
</dbReference>
<name>A0A7W9ET73_9SPHN</name>
<dbReference type="Proteomes" id="UP000537161">
    <property type="component" value="Unassembled WGS sequence"/>
</dbReference>
<feature type="chain" id="PRO_5030680982" evidence="2">
    <location>
        <begin position="26"/>
        <end position="77"/>
    </location>
</feature>
<evidence type="ECO:0000256" key="2">
    <source>
        <dbReference type="SAM" id="SignalP"/>
    </source>
</evidence>
<feature type="transmembrane region" description="Helical" evidence="1">
    <location>
        <begin position="49"/>
        <end position="67"/>
    </location>
</feature>
<keyword evidence="2" id="KW-0732">Signal</keyword>
<protein>
    <submittedName>
        <fullName evidence="3">Uncharacterized protein</fullName>
    </submittedName>
</protein>
<gene>
    <name evidence="3" type="ORF">FHR21_003280</name>
</gene>
<keyword evidence="1" id="KW-0472">Membrane</keyword>
<reference evidence="3 4" key="1">
    <citation type="submission" date="2020-08" db="EMBL/GenBank/DDBJ databases">
        <title>Genomic Encyclopedia of Type Strains, Phase IV (KMG-IV): sequencing the most valuable type-strain genomes for metagenomic binning, comparative biology and taxonomic classification.</title>
        <authorList>
            <person name="Goeker M."/>
        </authorList>
    </citation>
    <scope>NUCLEOTIDE SEQUENCE [LARGE SCALE GENOMIC DNA]</scope>
    <source>
        <strain evidence="3 4">DSM 27163</strain>
    </source>
</reference>
<evidence type="ECO:0000256" key="1">
    <source>
        <dbReference type="SAM" id="Phobius"/>
    </source>
</evidence>
<keyword evidence="1" id="KW-1133">Transmembrane helix</keyword>
<dbReference type="EMBL" id="JACIJH010000013">
    <property type="protein sequence ID" value="MBB5707910.1"/>
    <property type="molecule type" value="Genomic_DNA"/>
</dbReference>